<protein>
    <submittedName>
        <fullName evidence="2">Uncharacterized protein</fullName>
    </submittedName>
</protein>
<evidence type="ECO:0000256" key="1">
    <source>
        <dbReference type="SAM" id="MobiDB-lite"/>
    </source>
</evidence>
<keyword evidence="3" id="KW-1185">Reference proteome</keyword>
<comment type="caution">
    <text evidence="2">The sequence shown here is derived from an EMBL/GenBank/DDBJ whole genome shotgun (WGS) entry which is preliminary data.</text>
</comment>
<feature type="compositionally biased region" description="Low complexity" evidence="1">
    <location>
        <begin position="31"/>
        <end position="44"/>
    </location>
</feature>
<feature type="region of interest" description="Disordered" evidence="1">
    <location>
        <begin position="142"/>
        <end position="163"/>
    </location>
</feature>
<sequence>MRTRHDADPALIEQPPTAAATTDHDHERDNALALLQNQQSNQLDQRADDSDVTSHELPDLNVSLPPQDDDNDNALEELLDLNESPQDDDGDDNVKGMPTLDDRSLPQGNDKNSPSCAVQMQPVYQPELGIYGTGTYLMTSQAEDTCTSPQEDNDKFCVPDLNL</sequence>
<dbReference type="AlphaFoldDB" id="A0A1Y2FLK6"/>
<organism evidence="2 3">
    <name type="scientific">Protomyces lactucae-debilis</name>
    <dbReference type="NCBI Taxonomy" id="2754530"/>
    <lineage>
        <taxon>Eukaryota</taxon>
        <taxon>Fungi</taxon>
        <taxon>Dikarya</taxon>
        <taxon>Ascomycota</taxon>
        <taxon>Taphrinomycotina</taxon>
        <taxon>Taphrinomycetes</taxon>
        <taxon>Taphrinales</taxon>
        <taxon>Protomycetaceae</taxon>
        <taxon>Protomyces</taxon>
    </lineage>
</organism>
<dbReference type="RefSeq" id="XP_040726636.1">
    <property type="nucleotide sequence ID" value="XM_040871029.1"/>
</dbReference>
<feature type="compositionally biased region" description="Acidic residues" evidence="1">
    <location>
        <begin position="67"/>
        <end position="91"/>
    </location>
</feature>
<accession>A0A1Y2FLK6</accession>
<feature type="compositionally biased region" description="Polar residues" evidence="1">
    <location>
        <begin position="106"/>
        <end position="115"/>
    </location>
</feature>
<name>A0A1Y2FLK6_PROLT</name>
<dbReference type="EMBL" id="MCFI01000005">
    <property type="protein sequence ID" value="ORY84853.1"/>
    <property type="molecule type" value="Genomic_DNA"/>
</dbReference>
<dbReference type="Proteomes" id="UP000193685">
    <property type="component" value="Unassembled WGS sequence"/>
</dbReference>
<reference evidence="2 3" key="1">
    <citation type="submission" date="2016-07" db="EMBL/GenBank/DDBJ databases">
        <title>Pervasive Adenine N6-methylation of Active Genes in Fungi.</title>
        <authorList>
            <consortium name="DOE Joint Genome Institute"/>
            <person name="Mondo S.J."/>
            <person name="Dannebaum R.O."/>
            <person name="Kuo R.C."/>
            <person name="Labutti K."/>
            <person name="Haridas S."/>
            <person name="Kuo A."/>
            <person name="Salamov A."/>
            <person name="Ahrendt S.R."/>
            <person name="Lipzen A."/>
            <person name="Sullivan W."/>
            <person name="Andreopoulos W.B."/>
            <person name="Clum A."/>
            <person name="Lindquist E."/>
            <person name="Daum C."/>
            <person name="Ramamoorthy G.K."/>
            <person name="Gryganskyi A."/>
            <person name="Culley D."/>
            <person name="Magnuson J.K."/>
            <person name="James T.Y."/>
            <person name="O'Malley M.A."/>
            <person name="Stajich J.E."/>
            <person name="Spatafora J.W."/>
            <person name="Visel A."/>
            <person name="Grigoriev I.V."/>
        </authorList>
    </citation>
    <scope>NUCLEOTIDE SEQUENCE [LARGE SCALE GENOMIC DNA]</scope>
    <source>
        <strain evidence="2 3">12-1054</strain>
    </source>
</reference>
<dbReference type="GeneID" id="63787628"/>
<evidence type="ECO:0000313" key="2">
    <source>
        <dbReference type="EMBL" id="ORY84853.1"/>
    </source>
</evidence>
<feature type="region of interest" description="Disordered" evidence="1">
    <location>
        <begin position="1"/>
        <end position="115"/>
    </location>
</feature>
<proteinExistence type="predicted"/>
<evidence type="ECO:0000313" key="3">
    <source>
        <dbReference type="Proteomes" id="UP000193685"/>
    </source>
</evidence>
<gene>
    <name evidence="2" type="ORF">BCR37DRAFT_391611</name>
</gene>
<feature type="compositionally biased region" description="Basic and acidic residues" evidence="1">
    <location>
        <begin position="45"/>
        <end position="58"/>
    </location>
</feature>